<dbReference type="Proteomes" id="UP000000637">
    <property type="component" value="Plasmid pTC2"/>
</dbReference>
<dbReference type="KEGG" id="aau:AAur_pTC20207"/>
<dbReference type="eggNOG" id="COG2508">
    <property type="taxonomic scope" value="Bacteria"/>
</dbReference>
<accession>A1RDP4</accession>
<dbReference type="InterPro" id="IPR051448">
    <property type="entry name" value="CdaR-like_regulators"/>
</dbReference>
<dbReference type="SUPFAM" id="SSF55781">
    <property type="entry name" value="GAF domain-like"/>
    <property type="match status" value="1"/>
</dbReference>
<proteinExistence type="predicted"/>
<sequence>MKPPAEPAAPQPNEVLPAGYRHKLQIAELRADTLSELTQLMMEGPDPLALAQRAVDLVARATNSAGVFVYLWDEQEQVLVMGAGTPGVQSEQVGRITLRLGEGVTGWAGLTKQSVVLNKNIQQDPRFASISELQEEDFNSMLVVPIVAPTGTLLGVFSLWSYEEETFTWESKLIADEVGVLLASGLLQAETVEDLRRQSAAAHFLVDFPINSATSVLQCAQVATQAILKHMSSDGCVIEYFARGAATSPPTAIAMDKGERSGIVVRTTHSRTATSEFIESNFAGHERISVSFGLTSTRGIVTCYRPRRYSTRELDRLSAICSQLAALFEAVELESVGSSHASRLLRNVGTSTFARILEESGWSKGRTLPVLVRVKRLKFDSDAVSRRIAPYLQELAGPRSLVFTEGPLSLLFIDTPSGSGEDIKAKLETTLSDLDEHRGVSAFAGVGPLARDVASLQPALSDAETALAWTELVGRTSGRRVTSFSDIEHLQELPLLGEGMSAEIRDVLAELRSLMRYDAENGTQLAETVGMLLSNKGSSADTVSKLHIHRNTLRQRLQRVEQLIGHSFEEAGDWLPTGIAARLAMREGHRAVPQ</sequence>
<gene>
    <name evidence="2" type="ordered locus">AAur_pTC20207</name>
</gene>
<geneLocation type="plasmid" evidence="2 3">
    <name>pTC2</name>
</geneLocation>
<dbReference type="Pfam" id="PF13556">
    <property type="entry name" value="HTH_30"/>
    <property type="match status" value="1"/>
</dbReference>
<dbReference type="InterPro" id="IPR029016">
    <property type="entry name" value="GAF-like_dom_sf"/>
</dbReference>
<name>A1RDP4_PAEAT</name>
<dbReference type="EMBL" id="CP000476">
    <property type="protein sequence ID" value="ABM10786.1"/>
    <property type="molecule type" value="Genomic_DNA"/>
</dbReference>
<organism evidence="2 3">
    <name type="scientific">Paenarthrobacter aurescens (strain TC1)</name>
    <dbReference type="NCBI Taxonomy" id="290340"/>
    <lineage>
        <taxon>Bacteria</taxon>
        <taxon>Bacillati</taxon>
        <taxon>Actinomycetota</taxon>
        <taxon>Actinomycetes</taxon>
        <taxon>Micrococcales</taxon>
        <taxon>Micrococcaceae</taxon>
        <taxon>Paenarthrobacter</taxon>
    </lineage>
</organism>
<keyword evidence="2" id="KW-0614">Plasmid</keyword>
<feature type="domain" description="GAF" evidence="1">
    <location>
        <begin position="46"/>
        <end position="196"/>
    </location>
</feature>
<evidence type="ECO:0000313" key="2">
    <source>
        <dbReference type="EMBL" id="ABM10786.1"/>
    </source>
</evidence>
<reference evidence="2 3" key="1">
    <citation type="journal article" date="2006" name="PLoS Genet.">
        <title>Secrets of soil survival revealed by the genome sequence of Arthrobacter aurescens TC1.</title>
        <authorList>
            <person name="Mongodin E.F."/>
            <person name="Shapir N."/>
            <person name="Daugherty S.C."/>
            <person name="DeBoy R.T."/>
            <person name="Emerson J.B."/>
            <person name="Shvartzbeyn A."/>
            <person name="Radune D."/>
            <person name="Vamathevan J."/>
            <person name="Riggs F."/>
            <person name="Grinberg V."/>
            <person name="Khouri H."/>
            <person name="Wackett L.P."/>
            <person name="Nelson K.E."/>
            <person name="Sadowsky M.J."/>
        </authorList>
    </citation>
    <scope>NUCLEOTIDE SEQUENCE [LARGE SCALE GENOMIC DNA]</scope>
    <source>
        <strain evidence="2 3">TC1</strain>
    </source>
</reference>
<dbReference type="Gene3D" id="3.30.450.40">
    <property type="match status" value="1"/>
</dbReference>
<dbReference type="InterPro" id="IPR042070">
    <property type="entry name" value="PucR_C-HTH_sf"/>
</dbReference>
<dbReference type="Pfam" id="PF13185">
    <property type="entry name" value="GAF_2"/>
    <property type="match status" value="1"/>
</dbReference>
<evidence type="ECO:0000259" key="1">
    <source>
        <dbReference type="SMART" id="SM00065"/>
    </source>
</evidence>
<dbReference type="HOGENOM" id="CLU_459048_0_0_11"/>
<dbReference type="InterPro" id="IPR025736">
    <property type="entry name" value="PucR_C-HTH_dom"/>
</dbReference>
<dbReference type="InterPro" id="IPR003018">
    <property type="entry name" value="GAF"/>
</dbReference>
<dbReference type="Gene3D" id="1.10.10.2840">
    <property type="entry name" value="PucR C-terminal helix-turn-helix domain"/>
    <property type="match status" value="1"/>
</dbReference>
<dbReference type="RefSeq" id="WP_011777261.1">
    <property type="nucleotide sequence ID" value="NC_008713.1"/>
</dbReference>
<dbReference type="OrthoDB" id="8026818at2"/>
<keyword evidence="3" id="KW-1185">Reference proteome</keyword>
<dbReference type="SMART" id="SM00065">
    <property type="entry name" value="GAF"/>
    <property type="match status" value="1"/>
</dbReference>
<dbReference type="eggNOG" id="COG3605">
    <property type="taxonomic scope" value="Bacteria"/>
</dbReference>
<dbReference type="PANTHER" id="PTHR33744">
    <property type="entry name" value="CARBOHYDRATE DIACID REGULATOR"/>
    <property type="match status" value="1"/>
</dbReference>
<dbReference type="PANTHER" id="PTHR33744:SF17">
    <property type="entry name" value="CONSERVED PROTEIN"/>
    <property type="match status" value="1"/>
</dbReference>
<protein>
    <submittedName>
        <fullName evidence="2">GAF domain protein</fullName>
    </submittedName>
</protein>
<evidence type="ECO:0000313" key="3">
    <source>
        <dbReference type="Proteomes" id="UP000000637"/>
    </source>
</evidence>
<dbReference type="AlphaFoldDB" id="A1RDP4"/>